<sequence>MKTFVVGVDSVDSLYGGCTTHFTVFLIKKLLLQGYELIDLPHLVRLNQFIPWKTRGNASVGFIVKTEKDDVSSHDLVKIVKISLESYGGDVIGREPGIAVLEANEEKSSWIQRLYLFYKKAVHDYVASTYFESNVASNEISFWGGRGVLGAVAAIGYTLQTLPHTFELIAYRKPENMGKKRAIIDESIKNIETKSAGALFNNYNYNEEKAVAAPRGPDPVLLGLRGIDPYMMIDLAKEIELGEEPDAWMIFATNQHLDEHFRLLKVNELRTYSSGYIEGVVEENPRVYRKGHVVVKLRDDTGAVAVYFFSPTKPMNKIAMNLRRGDYIGVLGGAKPSGETLVFEAHKLWVYESPVDIQIINPPCPVCGHRLKSDGIRGMKCSSCGYSTPFKYKTVEMKNRRHYLKGIYTPLPGRINHLVRPSWIDIAVKEASYSPEILIQKLLMLSNYFV</sequence>
<dbReference type="InterPro" id="IPR024913">
    <property type="entry name" value="tRNA_Ile2__agm2C_synt"/>
</dbReference>
<dbReference type="GO" id="GO:0005737">
    <property type="term" value="C:cytoplasm"/>
    <property type="evidence" value="ECO:0007669"/>
    <property type="project" value="UniProtKB-SubCell"/>
</dbReference>
<evidence type="ECO:0000256" key="1">
    <source>
        <dbReference type="ARBA" id="ARBA00022490"/>
    </source>
</evidence>
<dbReference type="CDD" id="cd00029">
    <property type="entry name" value="C1"/>
    <property type="match status" value="1"/>
</dbReference>
<dbReference type="InterPro" id="IPR013696">
    <property type="entry name" value="TiaS_FLD"/>
</dbReference>
<dbReference type="Gene3D" id="2.40.50.1010">
    <property type="match status" value="1"/>
</dbReference>
<dbReference type="Pfam" id="PF08489">
    <property type="entry name" value="TiaS_FLD"/>
    <property type="match status" value="1"/>
</dbReference>
<dbReference type="GO" id="GO:0002101">
    <property type="term" value="P:tRNA wobble cytosine modification"/>
    <property type="evidence" value="ECO:0007669"/>
    <property type="project" value="UniProtKB-UniRule"/>
</dbReference>
<evidence type="ECO:0000256" key="3">
    <source>
        <dbReference type="ARBA" id="ARBA00022694"/>
    </source>
</evidence>
<dbReference type="EMBL" id="DSDY01000125">
    <property type="protein sequence ID" value="HDS10753.1"/>
    <property type="molecule type" value="Genomic_DNA"/>
</dbReference>
<proteinExistence type="inferred from homology"/>
<dbReference type="HAMAP" id="MF_01892">
    <property type="entry name" value="tRNA_Ile2_agm2C_synt"/>
    <property type="match status" value="1"/>
</dbReference>
<evidence type="ECO:0000256" key="4">
    <source>
        <dbReference type="ARBA" id="ARBA00022741"/>
    </source>
</evidence>
<keyword evidence="2 6" id="KW-0436">Ligase</keyword>
<evidence type="ECO:0000259" key="7">
    <source>
        <dbReference type="Pfam" id="PF01336"/>
    </source>
</evidence>
<keyword evidence="5 6" id="KW-0067">ATP-binding</keyword>
<gene>
    <name evidence="6" type="primary">tiaS</name>
    <name evidence="10" type="ORF">ENO04_03960</name>
</gene>
<evidence type="ECO:0000259" key="9">
    <source>
        <dbReference type="Pfam" id="PF22641"/>
    </source>
</evidence>
<name>A0A7C1II21_9CREN</name>
<feature type="domain" description="TiaS FLD" evidence="8">
    <location>
        <begin position="145"/>
        <end position="260"/>
    </location>
</feature>
<accession>A0A7C1II21</accession>
<evidence type="ECO:0000313" key="10">
    <source>
        <dbReference type="EMBL" id="HDS10753.1"/>
    </source>
</evidence>
<organism evidence="10">
    <name type="scientific">Fervidicoccus fontis</name>
    <dbReference type="NCBI Taxonomy" id="683846"/>
    <lineage>
        <taxon>Archaea</taxon>
        <taxon>Thermoproteota</taxon>
        <taxon>Thermoprotei</taxon>
        <taxon>Fervidicoccales</taxon>
        <taxon>Fervidicoccaceae</taxon>
        <taxon>Fervidicoccus</taxon>
    </lineage>
</organism>
<dbReference type="EC" id="6.3.4.22" evidence="6"/>
<evidence type="ECO:0000256" key="6">
    <source>
        <dbReference type="HAMAP-Rule" id="MF_01892"/>
    </source>
</evidence>
<keyword evidence="1 6" id="KW-0963">Cytoplasm</keyword>
<feature type="domain" description="OB" evidence="7">
    <location>
        <begin position="277"/>
        <end position="344"/>
    </location>
</feature>
<dbReference type="GO" id="GO:0016879">
    <property type="term" value="F:ligase activity, forming carbon-nitrogen bonds"/>
    <property type="evidence" value="ECO:0007669"/>
    <property type="project" value="UniProtKB-UniRule"/>
</dbReference>
<protein>
    <recommendedName>
        <fullName evidence="6">tRNA(Ile2) 2-agmatinylcytidine synthetase TiaS</fullName>
        <shortName evidence="6">tRNA(Ile2)-agm2C synthetase</shortName>
        <ecNumber evidence="6">6.3.4.22</ecNumber>
    </recommendedName>
    <alternativeName>
        <fullName evidence="6">tRNA(Ile2) agmatidine synthetase</fullName>
    </alternativeName>
</protein>
<reference evidence="10" key="1">
    <citation type="journal article" date="2020" name="mSystems">
        <title>Genome- and Community-Level Interaction Insights into Carbon Utilization and Element Cycling Functions of Hydrothermarchaeota in Hydrothermal Sediment.</title>
        <authorList>
            <person name="Zhou Z."/>
            <person name="Liu Y."/>
            <person name="Xu W."/>
            <person name="Pan J."/>
            <person name="Luo Z.H."/>
            <person name="Li M."/>
        </authorList>
    </citation>
    <scope>NUCLEOTIDE SEQUENCE [LARGE SCALE GENOMIC DNA]</scope>
    <source>
        <strain evidence="10">SpSt-123</strain>
    </source>
</reference>
<dbReference type="Pfam" id="PF22641">
    <property type="entry name" value="TiaS_TCKD"/>
    <property type="match status" value="1"/>
</dbReference>
<comment type="caution">
    <text evidence="10">The sequence shown here is derived from an EMBL/GenBank/DDBJ whole genome shotgun (WGS) entry which is preliminary data.</text>
</comment>
<comment type="function">
    <text evidence="6">ATP-dependent agmatine transferase that catalyzes the formation of 2-agmatinylcytidine (agm2C) at the wobble position (C34) of tRNA(Ile2), converting the codon specificity from AUG to AUA.</text>
</comment>
<dbReference type="Gene3D" id="3.90.600.20">
    <property type="match status" value="1"/>
</dbReference>
<evidence type="ECO:0000256" key="2">
    <source>
        <dbReference type="ARBA" id="ARBA00022598"/>
    </source>
</evidence>
<keyword evidence="4 6" id="KW-0547">Nucleotide-binding</keyword>
<comment type="similarity">
    <text evidence="6">Belongs to the TiaS family.</text>
</comment>
<dbReference type="GO" id="GO:0003676">
    <property type="term" value="F:nucleic acid binding"/>
    <property type="evidence" value="ECO:0007669"/>
    <property type="project" value="InterPro"/>
</dbReference>
<keyword evidence="3 6" id="KW-0819">tRNA processing</keyword>
<evidence type="ECO:0000256" key="5">
    <source>
        <dbReference type="ARBA" id="ARBA00022840"/>
    </source>
</evidence>
<dbReference type="GO" id="GO:0005524">
    <property type="term" value="F:ATP binding"/>
    <property type="evidence" value="ECO:0007669"/>
    <property type="project" value="UniProtKB-KW"/>
</dbReference>
<comment type="catalytic activity">
    <reaction evidence="6">
        <text>cytidine(34) in tRNA(Ile2) + agmatine + ATP + H2O = 2-agmatinylcytidine(34) in tRNA(Ile2) + AMP + 2 phosphate + 2 H(+)</text>
        <dbReference type="Rhea" id="RHEA:43608"/>
        <dbReference type="Rhea" id="RHEA-COMP:10625"/>
        <dbReference type="Rhea" id="RHEA-COMP:10626"/>
        <dbReference type="ChEBI" id="CHEBI:15377"/>
        <dbReference type="ChEBI" id="CHEBI:15378"/>
        <dbReference type="ChEBI" id="CHEBI:30616"/>
        <dbReference type="ChEBI" id="CHEBI:43474"/>
        <dbReference type="ChEBI" id="CHEBI:58145"/>
        <dbReference type="ChEBI" id="CHEBI:82748"/>
        <dbReference type="ChEBI" id="CHEBI:83545"/>
        <dbReference type="ChEBI" id="CHEBI:456215"/>
        <dbReference type="EC" id="6.3.4.22"/>
    </reaction>
</comment>
<dbReference type="PANTHER" id="PTHR40705:SF2">
    <property type="entry name" value="DUF1743 DOMAIN-CONTAINING PROTEIN"/>
    <property type="match status" value="1"/>
</dbReference>
<dbReference type="InterPro" id="IPR053870">
    <property type="entry name" value="TiaS-like_TCKD"/>
</dbReference>
<feature type="domain" description="TiaS-like TCKD" evidence="9">
    <location>
        <begin position="5"/>
        <end position="63"/>
    </location>
</feature>
<dbReference type="InterPro" id="IPR004365">
    <property type="entry name" value="NA-bd_OB_tRNA"/>
</dbReference>
<evidence type="ECO:0000259" key="8">
    <source>
        <dbReference type="Pfam" id="PF08489"/>
    </source>
</evidence>
<dbReference type="AlphaFoldDB" id="A0A7C1II21"/>
<comment type="subcellular location">
    <subcellularLocation>
        <location evidence="6">Cytoplasm</location>
    </subcellularLocation>
</comment>
<dbReference type="Pfam" id="PF01336">
    <property type="entry name" value="tRNA_anti-codon"/>
    <property type="match status" value="1"/>
</dbReference>
<dbReference type="Gene3D" id="3.30.70.2200">
    <property type="match status" value="1"/>
</dbReference>
<dbReference type="PANTHER" id="PTHR40705">
    <property type="entry name" value="TRNA(ILE2) 2-AGMATINYLCYTIDINE SYNTHETASE TIAS"/>
    <property type="match status" value="1"/>
</dbReference>